<dbReference type="OrthoDB" id="9802624at2"/>
<sequence length="257" mass="27962">MQLRKNRFKEAIQSGQLQLGLWSMTRDPALTEMLAGCGYDWINLDCEHTPNHIDRVLSMLQAIEPYDTEAIVRATHLDPAEIKQLLDAGARNIVIPYVQTVEEAQLAAASVEYPPKGIRGVAGSTRASRFGAVTDYVKTARDNICLIVQIETADAMSRIEEIAAVDGIDAMFIGPADLAASLGHPGDVKHPEVQAAIVEAIQRITAAGKPAGFLSGDQEMLDKVVAAGGLMMGIDIDMILLRRAALERLETCRKWLD</sequence>
<keyword evidence="3" id="KW-0479">Metal-binding</keyword>
<dbReference type="RefSeq" id="WP_095594605.1">
    <property type="nucleotide sequence ID" value="NZ_BMKN01000002.1"/>
</dbReference>
<comment type="similarity">
    <text evidence="2">Belongs to the HpcH/HpaI aldolase family.</text>
</comment>
<dbReference type="Pfam" id="PF03328">
    <property type="entry name" value="HpcH_HpaI"/>
    <property type="match status" value="1"/>
</dbReference>
<protein>
    <recommendedName>
        <fullName evidence="7">Hydroxypyruvate/pyruvate aldolase</fullName>
    </recommendedName>
</protein>
<accession>A0A917AJQ9</accession>
<evidence type="ECO:0000256" key="4">
    <source>
        <dbReference type="ARBA" id="ARBA00023239"/>
    </source>
</evidence>
<name>A0A917AJQ9_9RHOB</name>
<dbReference type="PANTHER" id="PTHR30502">
    <property type="entry name" value="2-KETO-3-DEOXY-L-RHAMNONATE ALDOLASE"/>
    <property type="match status" value="1"/>
</dbReference>
<comment type="catalytic activity">
    <reaction evidence="6">
        <text>D-glyceraldehyde + pyruvate = 2-dehydro-3-deoxy-L-galactonate</text>
        <dbReference type="Rhea" id="RHEA:80055"/>
        <dbReference type="ChEBI" id="CHEBI:15361"/>
        <dbReference type="ChEBI" id="CHEBI:17378"/>
        <dbReference type="ChEBI" id="CHEBI:75545"/>
    </reaction>
</comment>
<dbReference type="InterPro" id="IPR050251">
    <property type="entry name" value="HpcH-HpaI_aldolase"/>
</dbReference>
<evidence type="ECO:0000256" key="3">
    <source>
        <dbReference type="ARBA" id="ARBA00022723"/>
    </source>
</evidence>
<dbReference type="InterPro" id="IPR015813">
    <property type="entry name" value="Pyrv/PenolPyrv_kinase-like_dom"/>
</dbReference>
<dbReference type="GO" id="GO:0016832">
    <property type="term" value="F:aldehyde-lyase activity"/>
    <property type="evidence" value="ECO:0007669"/>
    <property type="project" value="TreeGrafter"/>
</dbReference>
<evidence type="ECO:0000313" key="9">
    <source>
        <dbReference type="EMBL" id="GGE58134.1"/>
    </source>
</evidence>
<dbReference type="GO" id="GO:0046872">
    <property type="term" value="F:metal ion binding"/>
    <property type="evidence" value="ECO:0007669"/>
    <property type="project" value="UniProtKB-KW"/>
</dbReference>
<dbReference type="GO" id="GO:0005737">
    <property type="term" value="C:cytoplasm"/>
    <property type="evidence" value="ECO:0007669"/>
    <property type="project" value="TreeGrafter"/>
</dbReference>
<reference evidence="9" key="1">
    <citation type="journal article" date="2014" name="Int. J. Syst. Evol. Microbiol.">
        <title>Complete genome sequence of Corynebacterium casei LMG S-19264T (=DSM 44701T), isolated from a smear-ripened cheese.</title>
        <authorList>
            <consortium name="US DOE Joint Genome Institute (JGI-PGF)"/>
            <person name="Walter F."/>
            <person name="Albersmeier A."/>
            <person name="Kalinowski J."/>
            <person name="Ruckert C."/>
        </authorList>
    </citation>
    <scope>NUCLEOTIDE SEQUENCE</scope>
    <source>
        <strain evidence="9">CGMCC 1.16012</strain>
    </source>
</reference>
<keyword evidence="4" id="KW-0456">Lyase</keyword>
<evidence type="ECO:0000256" key="6">
    <source>
        <dbReference type="ARBA" id="ARBA00045074"/>
    </source>
</evidence>
<keyword evidence="5" id="KW-0670">Pyruvate</keyword>
<dbReference type="Proteomes" id="UP000606730">
    <property type="component" value="Unassembled WGS sequence"/>
</dbReference>
<evidence type="ECO:0000256" key="2">
    <source>
        <dbReference type="ARBA" id="ARBA00005568"/>
    </source>
</evidence>
<evidence type="ECO:0000259" key="8">
    <source>
        <dbReference type="Pfam" id="PF03328"/>
    </source>
</evidence>
<dbReference type="PANTHER" id="PTHR30502:SF0">
    <property type="entry name" value="PHOSPHOENOLPYRUVATE CARBOXYLASE FAMILY PROTEIN"/>
    <property type="match status" value="1"/>
</dbReference>
<dbReference type="InterPro" id="IPR005000">
    <property type="entry name" value="Aldolase/citrate-lyase_domain"/>
</dbReference>
<dbReference type="Gene3D" id="3.20.20.60">
    <property type="entry name" value="Phosphoenolpyruvate-binding domains"/>
    <property type="match status" value="1"/>
</dbReference>
<feature type="domain" description="HpcH/HpaI aldolase/citrate lyase" evidence="8">
    <location>
        <begin position="18"/>
        <end position="242"/>
    </location>
</feature>
<comment type="caution">
    <text evidence="9">The sequence shown here is derived from an EMBL/GenBank/DDBJ whole genome shotgun (WGS) entry which is preliminary data.</text>
</comment>
<evidence type="ECO:0000256" key="5">
    <source>
        <dbReference type="ARBA" id="ARBA00023317"/>
    </source>
</evidence>
<evidence type="ECO:0000256" key="1">
    <source>
        <dbReference type="ARBA" id="ARBA00001968"/>
    </source>
</evidence>
<evidence type="ECO:0000313" key="10">
    <source>
        <dbReference type="Proteomes" id="UP000606730"/>
    </source>
</evidence>
<keyword evidence="10" id="KW-1185">Reference proteome</keyword>
<dbReference type="EMBL" id="BMKN01000002">
    <property type="protein sequence ID" value="GGE58134.1"/>
    <property type="molecule type" value="Genomic_DNA"/>
</dbReference>
<dbReference type="SUPFAM" id="SSF51621">
    <property type="entry name" value="Phosphoenolpyruvate/pyruvate domain"/>
    <property type="match status" value="1"/>
</dbReference>
<proteinExistence type="inferred from homology"/>
<dbReference type="AlphaFoldDB" id="A0A917AJQ9"/>
<dbReference type="FunFam" id="3.20.20.60:FF:000004">
    <property type="entry name" value="5-keto-4-deoxy-D-glucarate aldolase"/>
    <property type="match status" value="1"/>
</dbReference>
<dbReference type="InterPro" id="IPR040442">
    <property type="entry name" value="Pyrv_kinase-like_dom_sf"/>
</dbReference>
<evidence type="ECO:0000256" key="7">
    <source>
        <dbReference type="ARBA" id="ARBA00068169"/>
    </source>
</evidence>
<gene>
    <name evidence="9" type="primary">hpcH</name>
    <name evidence="9" type="ORF">GCM10011517_27350</name>
</gene>
<comment type="cofactor">
    <cofactor evidence="1">
        <name>a divalent metal cation</name>
        <dbReference type="ChEBI" id="CHEBI:60240"/>
    </cofactor>
</comment>
<organism evidence="9 10">
    <name type="scientific">Actibacterium pelagium</name>
    <dbReference type="NCBI Taxonomy" id="2029103"/>
    <lineage>
        <taxon>Bacteria</taxon>
        <taxon>Pseudomonadati</taxon>
        <taxon>Pseudomonadota</taxon>
        <taxon>Alphaproteobacteria</taxon>
        <taxon>Rhodobacterales</taxon>
        <taxon>Roseobacteraceae</taxon>
        <taxon>Actibacterium</taxon>
    </lineage>
</organism>
<reference evidence="9" key="2">
    <citation type="submission" date="2020-09" db="EMBL/GenBank/DDBJ databases">
        <authorList>
            <person name="Sun Q."/>
            <person name="Zhou Y."/>
        </authorList>
    </citation>
    <scope>NUCLEOTIDE SEQUENCE</scope>
    <source>
        <strain evidence="9">CGMCC 1.16012</strain>
    </source>
</reference>